<dbReference type="InterPro" id="IPR036188">
    <property type="entry name" value="FAD/NAD-bd_sf"/>
</dbReference>
<feature type="compositionally biased region" description="Basic and acidic residues" evidence="1">
    <location>
        <begin position="303"/>
        <end position="315"/>
    </location>
</feature>
<dbReference type="InterPro" id="IPR032151">
    <property type="entry name" value="CFAP61_N"/>
</dbReference>
<feature type="domain" description="CFAP61 dimerisation" evidence="3">
    <location>
        <begin position="998"/>
        <end position="1111"/>
    </location>
</feature>
<dbReference type="Ensembl" id="ENSDCDT00010038768.1">
    <property type="protein sequence ID" value="ENSDCDP00010031361.1"/>
    <property type="gene ID" value="ENSDCDG00010019958.1"/>
</dbReference>
<proteinExistence type="predicted"/>
<feature type="region of interest" description="Disordered" evidence="1">
    <location>
        <begin position="301"/>
        <end position="353"/>
    </location>
</feature>
<evidence type="ECO:0000313" key="4">
    <source>
        <dbReference type="Ensembl" id="ENSDCDP00010031361.1"/>
    </source>
</evidence>
<dbReference type="SUPFAM" id="SSF55729">
    <property type="entry name" value="Acyl-CoA N-acyltransferases (Nat)"/>
    <property type="match status" value="1"/>
</dbReference>
<evidence type="ECO:0000313" key="5">
    <source>
        <dbReference type="Proteomes" id="UP000694580"/>
    </source>
</evidence>
<dbReference type="Proteomes" id="UP000694580">
    <property type="component" value="Chromosome 14"/>
</dbReference>
<name>A0AAY4CFH7_9TELE</name>
<dbReference type="Gene3D" id="3.50.50.60">
    <property type="entry name" value="FAD/NAD(P)-binding domain"/>
    <property type="match status" value="2"/>
</dbReference>
<dbReference type="InterPro" id="IPR056299">
    <property type="entry name" value="CFAP61_dimer"/>
</dbReference>
<accession>A0AAY4CFH7</accession>
<sequence length="1200" mass="135016">MVTDLSLNGGKLAVLRFFFISIPDYRIIKSQTGTHLKNKMITVTSSSGKVEIVTARSTEAADAQEISNLLGTETTAVFGRVNVLYLLEKANLAVTLITARNKVLAHAAFCDYPIGELVAWEPFMQSFSYFEKCTPLNTLFLHLFVAQPNFSTGSAKEIVRTVFNAIMELQYICLVTSNSANLEPALSEIFEPVRCVKEPEVLCSAFVCHRHRYYPQLHIRKARVEDHDDLIHIFAEQLEDLSSSYGPYFLAELIESQDEENHVAVCENEGRAVGFMALSGTVNVKLLDEYFELGPFNGLTKANTEHPSDTADNAEKPLPSRQDGGGVLKESDDESDGQAKDSEQSQMISEPKTDSDIPNAFCIQMFIIDKRFEMRSVDFLPYVFKLFPERDFCTITVPMLSPEFALLQTFLRVISHHISTSPQELYIFHRAGLLKSFFVRVPLSADMPAIQALVNNLSLQEALLKDLEQFFEARRDPDGTPIQAFVSEVEGQIVGVIIIRNSEDIEFIRANYNIESYIYYSHHAREEHGQLCHFVLNPIFQHYAKQFLKEVLRQSQKSCLYYPIYPTNRCHKNSLASLLNYMVPVRPRRQILYPLEELGVDAPSVHITKDQVPYALSHINRKLTMEPKITINARIVVVGASDTALSFLETLVFCPHLRFNNITLISAHGYLGYYDNEKMRFLSTSHCYSDKEHGQLSLHAWVNVVEEKMTGIDRPAKHVVLSGGRIVPYHHLILCTGQQYQIPLPTDVDISKHPSGSSMPAQPKRRYAGPIPSNLFTLNGRHDCQAAYNWLLSNFIGREGDAVVYGSSIDAYTCVETLLHLGVSGSRLHLVHPPTNNSGSCFGDPRVEKAVMEALKKNEVHVYQNCALAQWNDGRHSESISSACFTTAEQPLRLKCAVFMNFSHKAVDYDTFKAINDACLVYDGRLVIDSAFHTNDPTIRAAGPLTKFSRRYHADHISHTNFNSREVGRELALELLPLFDPTLEPPASQPADMDRLIPIYSQAKIQGGRLPGGYSYLHATKPTQLAPSSDAAGREIVTGDAATGNYFCLRLSPRSTVETITCLSLRPLATSNYLCLYGKHEQLLNHLCSRYDEGLVPDLYSYFQESWCMALYHDRFADFEQEARQLMQSAQVQVGGDSVSMAELIRTLADGRRDVGGETGRFLRDRFEESGGLDAFKRSALAYLKYNRYHLTMYAQPGFL</sequence>
<feature type="domain" description="Cilia- and flagella-associated protein 61 N-terminal" evidence="2">
    <location>
        <begin position="55"/>
        <end position="301"/>
    </location>
</feature>
<dbReference type="Pfam" id="PF16092">
    <property type="entry name" value="CFAP61_N"/>
    <property type="match status" value="1"/>
</dbReference>
<dbReference type="SUPFAM" id="SSF51905">
    <property type="entry name" value="FAD/NAD(P)-binding domain"/>
    <property type="match status" value="1"/>
</dbReference>
<evidence type="ECO:0000256" key="1">
    <source>
        <dbReference type="SAM" id="MobiDB-lite"/>
    </source>
</evidence>
<evidence type="ECO:0000259" key="2">
    <source>
        <dbReference type="Pfam" id="PF16092"/>
    </source>
</evidence>
<dbReference type="PANTHER" id="PTHR21178">
    <property type="entry name" value="CILIA- AND FLAGELLA-ASSOCIATED PROTEIN 61"/>
    <property type="match status" value="1"/>
</dbReference>
<reference evidence="4" key="3">
    <citation type="submission" date="2025-09" db="UniProtKB">
        <authorList>
            <consortium name="Ensembl"/>
        </authorList>
    </citation>
    <scope>IDENTIFICATION</scope>
</reference>
<organism evidence="4 5">
    <name type="scientific">Denticeps clupeoides</name>
    <name type="common">denticle herring</name>
    <dbReference type="NCBI Taxonomy" id="299321"/>
    <lineage>
        <taxon>Eukaryota</taxon>
        <taxon>Metazoa</taxon>
        <taxon>Chordata</taxon>
        <taxon>Craniata</taxon>
        <taxon>Vertebrata</taxon>
        <taxon>Euteleostomi</taxon>
        <taxon>Actinopterygii</taxon>
        <taxon>Neopterygii</taxon>
        <taxon>Teleostei</taxon>
        <taxon>Clupei</taxon>
        <taxon>Clupeiformes</taxon>
        <taxon>Denticipitoidei</taxon>
        <taxon>Denticipitidae</taxon>
        <taxon>Denticeps</taxon>
    </lineage>
</organism>
<evidence type="ECO:0008006" key="6">
    <source>
        <dbReference type="Google" id="ProtNLM"/>
    </source>
</evidence>
<dbReference type="AlphaFoldDB" id="A0AAY4CFH7"/>
<dbReference type="PANTHER" id="PTHR21178:SF8">
    <property type="entry name" value="CILIA- AND FLAGELLA-ASSOCIATED PROTEIN 61"/>
    <property type="match status" value="1"/>
</dbReference>
<dbReference type="InterPro" id="IPR038884">
    <property type="entry name" value="CFAP61"/>
</dbReference>
<dbReference type="InterPro" id="IPR016181">
    <property type="entry name" value="Acyl_CoA_acyltransferase"/>
</dbReference>
<keyword evidence="5" id="KW-1185">Reference proteome</keyword>
<dbReference type="Pfam" id="PF23150">
    <property type="entry name" value="CFAP61_dimer"/>
    <property type="match status" value="1"/>
</dbReference>
<reference evidence="4 5" key="1">
    <citation type="submission" date="2020-06" db="EMBL/GenBank/DDBJ databases">
        <authorList>
            <consortium name="Wellcome Sanger Institute Data Sharing"/>
        </authorList>
    </citation>
    <scope>NUCLEOTIDE SEQUENCE [LARGE SCALE GENOMIC DNA]</scope>
</reference>
<gene>
    <name evidence="4" type="primary">CFAP61</name>
</gene>
<evidence type="ECO:0000259" key="3">
    <source>
        <dbReference type="Pfam" id="PF23150"/>
    </source>
</evidence>
<dbReference type="GeneTree" id="ENSGT00390000004987"/>
<reference evidence="4" key="2">
    <citation type="submission" date="2025-08" db="UniProtKB">
        <authorList>
            <consortium name="Ensembl"/>
        </authorList>
    </citation>
    <scope>IDENTIFICATION</scope>
</reference>
<protein>
    <recommendedName>
        <fullName evidence="6">Cilia- and flagella-associated protein 61 N-terminal domain-containing protein</fullName>
    </recommendedName>
</protein>